<accession>A0A1Q2MBT6</accession>
<dbReference type="GO" id="GO:0006508">
    <property type="term" value="P:proteolysis"/>
    <property type="evidence" value="ECO:0007669"/>
    <property type="project" value="UniProtKB-KW"/>
</dbReference>
<evidence type="ECO:0000259" key="3">
    <source>
        <dbReference type="Pfam" id="PF01965"/>
    </source>
</evidence>
<dbReference type="InterPro" id="IPR029479">
    <property type="entry name" value="Nitroreductase"/>
</dbReference>
<dbReference type="GO" id="GO:0008233">
    <property type="term" value="F:peptidase activity"/>
    <property type="evidence" value="ECO:0007669"/>
    <property type="project" value="UniProtKB-KW"/>
</dbReference>
<sequence precursor="true">MRLKNLTFNNILRVIFAFTLVLSIQLIAQNGDSETPSLPGPPSEPTRTSQPADQQEQTQPAPSPNQVTLNQPETDSAATLTSAFRSVAAKGEKVYEPIVMTEISQLLWAGYGTISNDQMLRPVESVENGYPLELHVVTESNVFRYIPQTHSLEIVSSEDVRRKLMLATQKQRELLDSKVLITISASLDKVPNANATYKRKIAYIEAGRAAQNISLQAAAMNLASQSYQVMDLSRVRSLLNLNFQAEPVITIALSRLKGSTAPEEAETIESAGSKQAQQQTQEQPQQPAKIEPFKFVIIVPNDRVIEQDFFAVTEVLASSGVKVEVASSTMETIRGNWQGSIVPTMLLRDIVVNDFDAFVLIGNSLVRNQFDNEPMVVNIIREAYRARKLIGAVGRTPLILAYADIIENYRITGELSVRKQVENAGGIFTNSIVEVDEDFVTAVGTESANEYETAEGVLAVNRFTRSMITLLQGKEPQGYGLGESQPRSRRQREMDNSIAE</sequence>
<keyword evidence="5" id="KW-1185">Reference proteome</keyword>
<evidence type="ECO:0000313" key="4">
    <source>
        <dbReference type="EMBL" id="AQQ69702.1"/>
    </source>
</evidence>
<dbReference type="STRING" id="1851148.SMSP2_00032"/>
<dbReference type="Pfam" id="PF00881">
    <property type="entry name" value="Nitroreductase"/>
    <property type="match status" value="1"/>
</dbReference>
<dbReference type="PANTHER" id="PTHR43745:SF2">
    <property type="entry name" value="NITROREDUCTASE MJ1384-RELATED"/>
    <property type="match status" value="1"/>
</dbReference>
<reference evidence="5" key="1">
    <citation type="submission" date="2017-02" db="EMBL/GenBank/DDBJ databases">
        <title>Comparative genomics and description of representatives of a novel lineage of planctomycetes thriving in anoxic sediments.</title>
        <authorList>
            <person name="Spring S."/>
            <person name="Bunk B."/>
            <person name="Sproer C."/>
        </authorList>
    </citation>
    <scope>NUCLEOTIDE SEQUENCE [LARGE SCALE GENOMIC DNA]</scope>
    <source>
        <strain evidence="5">SM-Chi-D1</strain>
    </source>
</reference>
<feature type="domain" description="DJ-1/PfpI" evidence="3">
    <location>
        <begin position="296"/>
        <end position="451"/>
    </location>
</feature>
<dbReference type="GO" id="GO:0016491">
    <property type="term" value="F:oxidoreductase activity"/>
    <property type="evidence" value="ECO:0007669"/>
    <property type="project" value="InterPro"/>
</dbReference>
<feature type="region of interest" description="Disordered" evidence="1">
    <location>
        <begin position="475"/>
        <end position="500"/>
    </location>
</feature>
<dbReference type="EMBL" id="CP019646">
    <property type="protein sequence ID" value="AQQ69702.1"/>
    <property type="molecule type" value="Genomic_DNA"/>
</dbReference>
<dbReference type="Gene3D" id="3.40.109.10">
    <property type="entry name" value="NADH Oxidase"/>
    <property type="match status" value="1"/>
</dbReference>
<keyword evidence="4" id="KW-0645">Protease</keyword>
<dbReference type="OrthoDB" id="9802775at2"/>
<evidence type="ECO:0000256" key="1">
    <source>
        <dbReference type="SAM" id="MobiDB-lite"/>
    </source>
</evidence>
<feature type="region of interest" description="Disordered" evidence="1">
    <location>
        <begin position="262"/>
        <end position="287"/>
    </location>
</feature>
<organism evidence="4 5">
    <name type="scientific">Limihaloglobus sulfuriphilus</name>
    <dbReference type="NCBI Taxonomy" id="1851148"/>
    <lineage>
        <taxon>Bacteria</taxon>
        <taxon>Pseudomonadati</taxon>
        <taxon>Planctomycetota</taxon>
        <taxon>Phycisphaerae</taxon>
        <taxon>Sedimentisphaerales</taxon>
        <taxon>Sedimentisphaeraceae</taxon>
        <taxon>Limihaloglobus</taxon>
    </lineage>
</organism>
<evidence type="ECO:0000313" key="5">
    <source>
        <dbReference type="Proteomes" id="UP000188181"/>
    </source>
</evidence>
<dbReference type="SUPFAM" id="SSF55469">
    <property type="entry name" value="FMN-dependent nitroreductase-like"/>
    <property type="match status" value="1"/>
</dbReference>
<dbReference type="Gene3D" id="3.40.50.880">
    <property type="match status" value="1"/>
</dbReference>
<dbReference type="InterPro" id="IPR029062">
    <property type="entry name" value="Class_I_gatase-like"/>
</dbReference>
<dbReference type="KEGG" id="pbas:SMSP2_00032"/>
<name>A0A1Q2MBT6_9BACT</name>
<keyword evidence="4" id="KW-0378">Hydrolase</keyword>
<feature type="domain" description="Nitroreductase" evidence="2">
    <location>
        <begin position="97"/>
        <end position="252"/>
    </location>
</feature>
<dbReference type="PANTHER" id="PTHR43745">
    <property type="entry name" value="NITROREDUCTASE MJ1384-RELATED"/>
    <property type="match status" value="1"/>
</dbReference>
<feature type="compositionally biased region" description="Basic and acidic residues" evidence="1">
    <location>
        <begin position="491"/>
        <end position="500"/>
    </location>
</feature>
<dbReference type="SUPFAM" id="SSF52317">
    <property type="entry name" value="Class I glutamine amidotransferase-like"/>
    <property type="match status" value="1"/>
</dbReference>
<proteinExistence type="predicted"/>
<dbReference type="RefSeq" id="WP_146682016.1">
    <property type="nucleotide sequence ID" value="NZ_CP019646.1"/>
</dbReference>
<feature type="compositionally biased region" description="Low complexity" evidence="1">
    <location>
        <begin position="275"/>
        <end position="287"/>
    </location>
</feature>
<feature type="region of interest" description="Disordered" evidence="1">
    <location>
        <begin position="32"/>
        <end position="71"/>
    </location>
</feature>
<dbReference type="Pfam" id="PF01965">
    <property type="entry name" value="DJ-1_PfpI"/>
    <property type="match status" value="1"/>
</dbReference>
<dbReference type="InterPro" id="IPR000415">
    <property type="entry name" value="Nitroreductase-like"/>
</dbReference>
<protein>
    <submittedName>
        <fullName evidence="4">Intracellular protease, PfpI family</fullName>
    </submittedName>
</protein>
<dbReference type="Proteomes" id="UP000188181">
    <property type="component" value="Chromosome"/>
</dbReference>
<gene>
    <name evidence="4" type="ORF">SMSP2_00032</name>
</gene>
<feature type="compositionally biased region" description="Polar residues" evidence="1">
    <location>
        <begin position="45"/>
        <end position="71"/>
    </location>
</feature>
<dbReference type="InterPro" id="IPR002818">
    <property type="entry name" value="DJ-1/PfpI"/>
</dbReference>
<evidence type="ECO:0000259" key="2">
    <source>
        <dbReference type="Pfam" id="PF00881"/>
    </source>
</evidence>
<dbReference type="AlphaFoldDB" id="A0A1Q2MBT6"/>
<dbReference type="InterPro" id="IPR052544">
    <property type="entry name" value="Bacteriocin_Proc_Enz"/>
</dbReference>